<dbReference type="SUPFAM" id="SSF47226">
    <property type="entry name" value="Histidine-containing phosphotransfer domain, HPT domain"/>
    <property type="match status" value="1"/>
</dbReference>
<dbReference type="EMBL" id="JBHSMF010000010">
    <property type="protein sequence ID" value="MFC5500012.1"/>
    <property type="molecule type" value="Genomic_DNA"/>
</dbReference>
<feature type="domain" description="HPt" evidence="6">
    <location>
        <begin position="146"/>
        <end position="236"/>
    </location>
</feature>
<proteinExistence type="predicted"/>
<feature type="domain" description="Response regulatory" evidence="5">
    <location>
        <begin position="11"/>
        <end position="126"/>
    </location>
</feature>
<dbReference type="InterPro" id="IPR008207">
    <property type="entry name" value="Sig_transdc_His_kin_Hpt_dom"/>
</dbReference>
<dbReference type="Gene3D" id="1.20.120.160">
    <property type="entry name" value="HPT domain"/>
    <property type="match status" value="1"/>
</dbReference>
<gene>
    <name evidence="7" type="ORF">ACFPOE_20890</name>
</gene>
<evidence type="ECO:0000313" key="8">
    <source>
        <dbReference type="Proteomes" id="UP001596037"/>
    </source>
</evidence>
<sequence length="245" mass="26640">ARSARAARPLRILLAEDNATNQIVVKGMLKLVGYVDVTVVEDGQQVLDAVQREHYDAILMDCRMPVMDGYEAAARLRAGGWRLPIIALTANVSEEQRQKCLAAGMDDFLSKPMEASQLAAILDRWTAPPAEAVFAEQKALDRMDGDAELFRQVLDSFIELAPKVLEKIAAALAADQGTDVHRHLHSLAGSASMVSAEVLAKLARTLEKQALEGHTTGLERGLADLRAAFDEFLHASATTIKDRAL</sequence>
<evidence type="ECO:0000256" key="3">
    <source>
        <dbReference type="PROSITE-ProRule" id="PRU00110"/>
    </source>
</evidence>
<dbReference type="SMART" id="SM00448">
    <property type="entry name" value="REC"/>
    <property type="match status" value="1"/>
</dbReference>
<feature type="modified residue" description="Phosphohistidine" evidence="3">
    <location>
        <position position="185"/>
    </location>
</feature>
<dbReference type="PANTHER" id="PTHR45339">
    <property type="entry name" value="HYBRID SIGNAL TRANSDUCTION HISTIDINE KINASE J"/>
    <property type="match status" value="1"/>
</dbReference>
<evidence type="ECO:0000256" key="4">
    <source>
        <dbReference type="PROSITE-ProRule" id="PRU00169"/>
    </source>
</evidence>
<dbReference type="InterPro" id="IPR036641">
    <property type="entry name" value="HPT_dom_sf"/>
</dbReference>
<dbReference type="PROSITE" id="PS50894">
    <property type="entry name" value="HPT"/>
    <property type="match status" value="1"/>
</dbReference>
<dbReference type="Gene3D" id="3.40.50.2300">
    <property type="match status" value="1"/>
</dbReference>
<evidence type="ECO:0000313" key="7">
    <source>
        <dbReference type="EMBL" id="MFC5500012.1"/>
    </source>
</evidence>
<name>A0ABW0NLK1_9BURK</name>
<dbReference type="RefSeq" id="WP_376852257.1">
    <property type="nucleotide sequence ID" value="NZ_JBHSMF010000010.1"/>
</dbReference>
<accession>A0ABW0NLK1</accession>
<dbReference type="PROSITE" id="PS50110">
    <property type="entry name" value="RESPONSE_REGULATORY"/>
    <property type="match status" value="1"/>
</dbReference>
<protein>
    <submittedName>
        <fullName evidence="7">Response regulator</fullName>
    </submittedName>
</protein>
<keyword evidence="1 4" id="KW-0597">Phosphoprotein</keyword>
<dbReference type="Proteomes" id="UP001596037">
    <property type="component" value="Unassembled WGS sequence"/>
</dbReference>
<reference evidence="8" key="1">
    <citation type="journal article" date="2019" name="Int. J. Syst. Evol. Microbiol.">
        <title>The Global Catalogue of Microorganisms (GCM) 10K type strain sequencing project: providing services to taxonomists for standard genome sequencing and annotation.</title>
        <authorList>
            <consortium name="The Broad Institute Genomics Platform"/>
            <consortium name="The Broad Institute Genome Sequencing Center for Infectious Disease"/>
            <person name="Wu L."/>
            <person name="Ma J."/>
        </authorList>
    </citation>
    <scope>NUCLEOTIDE SEQUENCE [LARGE SCALE GENOMIC DNA]</scope>
    <source>
        <strain evidence="8">CCUG 57401</strain>
    </source>
</reference>
<dbReference type="Pfam" id="PF01627">
    <property type="entry name" value="Hpt"/>
    <property type="match status" value="1"/>
</dbReference>
<keyword evidence="2" id="KW-0902">Two-component regulatory system</keyword>
<dbReference type="InterPro" id="IPR001789">
    <property type="entry name" value="Sig_transdc_resp-reg_receiver"/>
</dbReference>
<comment type="caution">
    <text evidence="7">The sequence shown here is derived from an EMBL/GenBank/DDBJ whole genome shotgun (WGS) entry which is preliminary data.</text>
</comment>
<evidence type="ECO:0000259" key="6">
    <source>
        <dbReference type="PROSITE" id="PS50894"/>
    </source>
</evidence>
<dbReference type="CDD" id="cd17546">
    <property type="entry name" value="REC_hyHK_CKI1_RcsC-like"/>
    <property type="match status" value="1"/>
</dbReference>
<feature type="modified residue" description="4-aspartylphosphate" evidence="4">
    <location>
        <position position="61"/>
    </location>
</feature>
<dbReference type="SMART" id="SM00073">
    <property type="entry name" value="HPT"/>
    <property type="match status" value="1"/>
</dbReference>
<dbReference type="InterPro" id="IPR011006">
    <property type="entry name" value="CheY-like_superfamily"/>
</dbReference>
<dbReference type="CDD" id="cd00088">
    <property type="entry name" value="HPT"/>
    <property type="match status" value="1"/>
</dbReference>
<feature type="non-terminal residue" evidence="7">
    <location>
        <position position="1"/>
    </location>
</feature>
<dbReference type="Pfam" id="PF00072">
    <property type="entry name" value="Response_reg"/>
    <property type="match status" value="1"/>
</dbReference>
<evidence type="ECO:0000259" key="5">
    <source>
        <dbReference type="PROSITE" id="PS50110"/>
    </source>
</evidence>
<dbReference type="PANTHER" id="PTHR45339:SF3">
    <property type="entry name" value="HISTIDINE KINASE"/>
    <property type="match status" value="1"/>
</dbReference>
<keyword evidence="8" id="KW-1185">Reference proteome</keyword>
<evidence type="ECO:0000256" key="2">
    <source>
        <dbReference type="ARBA" id="ARBA00023012"/>
    </source>
</evidence>
<dbReference type="SUPFAM" id="SSF52172">
    <property type="entry name" value="CheY-like"/>
    <property type="match status" value="1"/>
</dbReference>
<evidence type="ECO:0000256" key="1">
    <source>
        <dbReference type="ARBA" id="ARBA00022553"/>
    </source>
</evidence>
<organism evidence="7 8">
    <name type="scientific">Caenimonas terrae</name>
    <dbReference type="NCBI Taxonomy" id="696074"/>
    <lineage>
        <taxon>Bacteria</taxon>
        <taxon>Pseudomonadati</taxon>
        <taxon>Pseudomonadota</taxon>
        <taxon>Betaproteobacteria</taxon>
        <taxon>Burkholderiales</taxon>
        <taxon>Comamonadaceae</taxon>
        <taxon>Caenimonas</taxon>
    </lineage>
</organism>